<dbReference type="PANTHER" id="PTHR21495">
    <property type="entry name" value="NUCLEOPORIN-RELATED"/>
    <property type="match status" value="1"/>
</dbReference>
<sequence length="187" mass="20127">MATSKRVQTLLLLAFFVCVFAHRFPALGAHPLLGAEKLTKVHFFLHDTLSGSKPSAVLVAHRENHTGFPNDPTPFGTAFVIDDPLTAGPELDSGVVGNAQGLYVSSRQGPLSLVLGVDFELTAGPYSGSSFVVFSRNPVTEPHRELAVVGGRGAFRLARGFAQLHTHYLNTTNGDAVIEYDVTLLHY</sequence>
<evidence type="ECO:0000313" key="5">
    <source>
        <dbReference type="Proteomes" id="UP000515123"/>
    </source>
</evidence>
<dbReference type="RefSeq" id="XP_020084903.1">
    <property type="nucleotide sequence ID" value="XM_020229314.1"/>
</dbReference>
<organism evidence="5 6">
    <name type="scientific">Ananas comosus</name>
    <name type="common">Pineapple</name>
    <name type="synonym">Ananas ananas</name>
    <dbReference type="NCBI Taxonomy" id="4615"/>
    <lineage>
        <taxon>Eukaryota</taxon>
        <taxon>Viridiplantae</taxon>
        <taxon>Streptophyta</taxon>
        <taxon>Embryophyta</taxon>
        <taxon>Tracheophyta</taxon>
        <taxon>Spermatophyta</taxon>
        <taxon>Magnoliopsida</taxon>
        <taxon>Liliopsida</taxon>
        <taxon>Poales</taxon>
        <taxon>Bromeliaceae</taxon>
        <taxon>Bromelioideae</taxon>
        <taxon>Ananas</taxon>
    </lineage>
</organism>
<accession>A0A6P5EUD0</accession>
<name>A0A6P5EUD0_ANACO</name>
<comment type="similarity">
    <text evidence="1 4">Belongs to the plant dirigent protein family.</text>
</comment>
<dbReference type="Gramene" id="Aco019415.1.mrna1">
    <property type="protein sequence ID" value="Aco019415.1.mrna1.cds1"/>
    <property type="gene ID" value="Aco019415.1.path1"/>
</dbReference>
<keyword evidence="3 4" id="KW-0964">Secreted</keyword>
<dbReference type="InterPro" id="IPR044859">
    <property type="entry name" value="Allene_oxi_cyc_Dirigent"/>
</dbReference>
<keyword evidence="4" id="KW-0052">Apoplast</keyword>
<dbReference type="OrthoDB" id="644695at2759"/>
<keyword evidence="4" id="KW-0732">Signal</keyword>
<comment type="function">
    <text evidence="4">Dirigent proteins impart stereoselectivity on the phenoxy radical-coupling reaction, yielding optically active lignans from two molecules of coniferyl alcohol in the biosynthesis of lignans, flavonolignans, and alkaloids and thus plays a central role in plant secondary metabolism.</text>
</comment>
<feature type="signal peptide" evidence="4">
    <location>
        <begin position="1"/>
        <end position="21"/>
    </location>
</feature>
<evidence type="ECO:0000256" key="2">
    <source>
        <dbReference type="ARBA" id="ARBA00011738"/>
    </source>
</evidence>
<dbReference type="GeneID" id="109707782"/>
<reference evidence="5" key="1">
    <citation type="journal article" date="2015" name="Nat. Genet.">
        <title>The pineapple genome and the evolution of CAM photosynthesis.</title>
        <authorList>
            <person name="Ming R."/>
            <person name="VanBuren R."/>
            <person name="Wai C.M."/>
            <person name="Tang H."/>
            <person name="Schatz M.C."/>
            <person name="Bowers J.E."/>
            <person name="Lyons E."/>
            <person name="Wang M.L."/>
            <person name="Chen J."/>
            <person name="Biggers E."/>
            <person name="Zhang J."/>
            <person name="Huang L."/>
            <person name="Zhang L."/>
            <person name="Miao W."/>
            <person name="Zhang J."/>
            <person name="Ye Z."/>
            <person name="Miao C."/>
            <person name="Lin Z."/>
            <person name="Wang H."/>
            <person name="Zhou H."/>
            <person name="Yim W.C."/>
            <person name="Priest H.D."/>
            <person name="Zheng C."/>
            <person name="Woodhouse M."/>
            <person name="Edger P.P."/>
            <person name="Guyot R."/>
            <person name="Guo H.B."/>
            <person name="Guo H."/>
            <person name="Zheng G."/>
            <person name="Singh R."/>
            <person name="Sharma A."/>
            <person name="Min X."/>
            <person name="Zheng Y."/>
            <person name="Lee H."/>
            <person name="Gurtowski J."/>
            <person name="Sedlazeck F.J."/>
            <person name="Harkess A."/>
            <person name="McKain M.R."/>
            <person name="Liao Z."/>
            <person name="Fang J."/>
            <person name="Liu J."/>
            <person name="Zhang X."/>
            <person name="Zhang Q."/>
            <person name="Hu W."/>
            <person name="Qin Y."/>
            <person name="Wang K."/>
            <person name="Chen L.Y."/>
            <person name="Shirley N."/>
            <person name="Lin Y.R."/>
            <person name="Liu L.Y."/>
            <person name="Hernandez A.G."/>
            <person name="Wright C.L."/>
            <person name="Bulone V."/>
            <person name="Tuskan G.A."/>
            <person name="Heath K."/>
            <person name="Zee F."/>
            <person name="Moore P.H."/>
            <person name="Sunkar R."/>
            <person name="Leebens-Mack J.H."/>
            <person name="Mockler T."/>
            <person name="Bennetzen J.L."/>
            <person name="Freeling M."/>
            <person name="Sankoff D."/>
            <person name="Paterson A.H."/>
            <person name="Zhu X."/>
            <person name="Yang X."/>
            <person name="Smith J.A."/>
            <person name="Cushman J.C."/>
            <person name="Paull R.E."/>
            <person name="Yu Q."/>
        </authorList>
    </citation>
    <scope>NUCLEOTIDE SEQUENCE [LARGE SCALE GENOMIC DNA]</scope>
    <source>
        <strain evidence="5">cv. F153</strain>
    </source>
</reference>
<evidence type="ECO:0000256" key="4">
    <source>
        <dbReference type="RuleBase" id="RU363099"/>
    </source>
</evidence>
<keyword evidence="5" id="KW-1185">Reference proteome</keyword>
<feature type="chain" id="PRO_5028520963" description="Dirigent protein" evidence="4">
    <location>
        <begin position="22"/>
        <end position="187"/>
    </location>
</feature>
<dbReference type="InterPro" id="IPR004265">
    <property type="entry name" value="Dirigent"/>
</dbReference>
<dbReference type="GO" id="GO:0009699">
    <property type="term" value="P:phenylpropanoid biosynthetic process"/>
    <property type="evidence" value="ECO:0007669"/>
    <property type="project" value="UniProtKB-ARBA"/>
</dbReference>
<comment type="subunit">
    <text evidence="2 4">Homodimer.</text>
</comment>
<evidence type="ECO:0000256" key="3">
    <source>
        <dbReference type="ARBA" id="ARBA00022525"/>
    </source>
</evidence>
<comment type="subcellular location">
    <subcellularLocation>
        <location evidence="4">Secreted</location>
        <location evidence="4">Extracellular space</location>
        <location evidence="4">Apoplast</location>
    </subcellularLocation>
</comment>
<dbReference type="Gene3D" id="2.40.480.10">
    <property type="entry name" value="Allene oxide cyclase-like"/>
    <property type="match status" value="1"/>
</dbReference>
<dbReference type="Pfam" id="PF03018">
    <property type="entry name" value="Dirigent"/>
    <property type="match status" value="1"/>
</dbReference>
<dbReference type="Proteomes" id="UP000515123">
    <property type="component" value="Linkage group 3"/>
</dbReference>
<evidence type="ECO:0000256" key="1">
    <source>
        <dbReference type="ARBA" id="ARBA00010746"/>
    </source>
</evidence>
<gene>
    <name evidence="6" type="primary">LOC109707782</name>
</gene>
<protein>
    <recommendedName>
        <fullName evidence="4">Dirigent protein</fullName>
    </recommendedName>
</protein>
<dbReference type="GO" id="GO:0048046">
    <property type="term" value="C:apoplast"/>
    <property type="evidence" value="ECO:0007669"/>
    <property type="project" value="UniProtKB-SubCell"/>
</dbReference>
<proteinExistence type="inferred from homology"/>
<dbReference type="AlphaFoldDB" id="A0A6P5EUD0"/>
<reference evidence="6" key="2">
    <citation type="submission" date="2025-08" db="UniProtKB">
        <authorList>
            <consortium name="RefSeq"/>
        </authorList>
    </citation>
    <scope>IDENTIFICATION</scope>
    <source>
        <tissue evidence="6">Leaf</tissue>
    </source>
</reference>
<evidence type="ECO:0000313" key="6">
    <source>
        <dbReference type="RefSeq" id="XP_020084903.1"/>
    </source>
</evidence>